<evidence type="ECO:0000256" key="2">
    <source>
        <dbReference type="SAM" id="Phobius"/>
    </source>
</evidence>
<feature type="transmembrane region" description="Helical" evidence="2">
    <location>
        <begin position="31"/>
        <end position="50"/>
    </location>
</feature>
<evidence type="ECO:0000313" key="3">
    <source>
        <dbReference type="EMBL" id="ROP43705.1"/>
    </source>
</evidence>
<dbReference type="OrthoDB" id="4710199at2"/>
<evidence type="ECO:0000256" key="1">
    <source>
        <dbReference type="SAM" id="MobiDB-lite"/>
    </source>
</evidence>
<keyword evidence="2" id="KW-1133">Transmembrane helix</keyword>
<dbReference type="GO" id="GO:0016829">
    <property type="term" value="F:lyase activity"/>
    <property type="evidence" value="ECO:0007669"/>
    <property type="project" value="UniProtKB-KW"/>
</dbReference>
<dbReference type="AlphaFoldDB" id="A0A3N1HML5"/>
<feature type="compositionally biased region" description="Low complexity" evidence="1">
    <location>
        <begin position="1"/>
        <end position="22"/>
    </location>
</feature>
<dbReference type="Gene3D" id="2.160.20.10">
    <property type="entry name" value="Single-stranded right-handed beta-helix, Pectin lyase-like"/>
    <property type="match status" value="1"/>
</dbReference>
<reference evidence="3 4" key="1">
    <citation type="journal article" date="2015" name="Stand. Genomic Sci.">
        <title>Genomic Encyclopedia of Bacterial and Archaeal Type Strains, Phase III: the genomes of soil and plant-associated and newly described type strains.</title>
        <authorList>
            <person name="Whitman W.B."/>
            <person name="Woyke T."/>
            <person name="Klenk H.P."/>
            <person name="Zhou Y."/>
            <person name="Lilburn T.G."/>
            <person name="Beck B.J."/>
            <person name="De Vos P."/>
            <person name="Vandamme P."/>
            <person name="Eisen J.A."/>
            <person name="Garrity G."/>
            <person name="Hugenholtz P."/>
            <person name="Kyrpides N.C."/>
        </authorList>
    </citation>
    <scope>NUCLEOTIDE SEQUENCE [LARGE SCALE GENOMIC DNA]</scope>
    <source>
        <strain evidence="3 4">CECT 7306</strain>
    </source>
</reference>
<dbReference type="Proteomes" id="UP000276232">
    <property type="component" value="Unassembled WGS sequence"/>
</dbReference>
<dbReference type="RefSeq" id="WP_123379416.1">
    <property type="nucleotide sequence ID" value="NZ_RJKN01000003.1"/>
</dbReference>
<protein>
    <submittedName>
        <fullName evidence="3">Pectate lyase-like protein</fullName>
    </submittedName>
</protein>
<keyword evidence="4" id="KW-1185">Reference proteome</keyword>
<dbReference type="InterPro" id="IPR006626">
    <property type="entry name" value="PbH1"/>
</dbReference>
<gene>
    <name evidence="3" type="ORF">EDC03_1299</name>
</gene>
<dbReference type="InterPro" id="IPR012334">
    <property type="entry name" value="Pectin_lyas_fold"/>
</dbReference>
<name>A0A3N1HML5_9ACTN</name>
<organism evidence="3 4">
    <name type="scientific">Pseudokineococcus lusitanus</name>
    <dbReference type="NCBI Taxonomy" id="763993"/>
    <lineage>
        <taxon>Bacteria</taxon>
        <taxon>Bacillati</taxon>
        <taxon>Actinomycetota</taxon>
        <taxon>Actinomycetes</taxon>
        <taxon>Kineosporiales</taxon>
        <taxon>Kineosporiaceae</taxon>
        <taxon>Pseudokineococcus</taxon>
    </lineage>
</organism>
<sequence>MTAPGPTTTDGAAATAGTQGPRRPARRRAPVVVAGVVLLALVVGLVVWLLTRPETVRPEDFGAVGDGVADDTAALQTTLDALEPGQRLELAEGSTYTHADVLVLTVPDVHVTGGGELRATDEERSSFRVEADDVEISDLLLTVPETTRRWDATEQQRLLLRGTTGVEVRDVTVRGSAAAGIFLDGASSDFLLEDVVVEGTRADGIHVSGGSHDGRVVDATTRDTGDDGIAVVSYAQDGAPSARVEVESPVVRGSAARGLSVVGGEDVTWTDVDVEGTGAAGVYVAAEGEPYFTTSVARVVLDGGRVADANTDEGIDHGAVLVYDGSSESSVSDVTVEDLEVVGTRASASRQVGVIADGEGETITGVTLTGLAVEGGPDGLLSAPAATDVDVSGWTRDGEDVDPLAGG</sequence>
<keyword evidence="2" id="KW-0472">Membrane</keyword>
<comment type="caution">
    <text evidence="3">The sequence shown here is derived from an EMBL/GenBank/DDBJ whole genome shotgun (WGS) entry which is preliminary data.</text>
</comment>
<dbReference type="InterPro" id="IPR011050">
    <property type="entry name" value="Pectin_lyase_fold/virulence"/>
</dbReference>
<dbReference type="SMART" id="SM00710">
    <property type="entry name" value="PbH1"/>
    <property type="match status" value="5"/>
</dbReference>
<dbReference type="SUPFAM" id="SSF51126">
    <property type="entry name" value="Pectin lyase-like"/>
    <property type="match status" value="1"/>
</dbReference>
<keyword evidence="2" id="KW-0812">Transmembrane</keyword>
<accession>A0A3N1HML5</accession>
<feature type="region of interest" description="Disordered" evidence="1">
    <location>
        <begin position="1"/>
        <end position="25"/>
    </location>
</feature>
<evidence type="ECO:0000313" key="4">
    <source>
        <dbReference type="Proteomes" id="UP000276232"/>
    </source>
</evidence>
<keyword evidence="3" id="KW-0456">Lyase</keyword>
<proteinExistence type="predicted"/>
<dbReference type="InParanoid" id="A0A3N1HML5"/>
<dbReference type="EMBL" id="RJKN01000003">
    <property type="protein sequence ID" value="ROP43705.1"/>
    <property type="molecule type" value="Genomic_DNA"/>
</dbReference>